<reference evidence="2" key="5">
    <citation type="journal article" date="2021" name="G3 (Bethesda)">
        <title>Aegilops tauschii genome assembly Aet v5.0 features greater sequence contiguity and improved annotation.</title>
        <authorList>
            <person name="Wang L."/>
            <person name="Zhu T."/>
            <person name="Rodriguez J.C."/>
            <person name="Deal K.R."/>
            <person name="Dubcovsky J."/>
            <person name="McGuire P.E."/>
            <person name="Lux T."/>
            <person name="Spannagl M."/>
            <person name="Mayer K.F.X."/>
            <person name="Baldrich P."/>
            <person name="Meyers B.C."/>
            <person name="Huo N."/>
            <person name="Gu Y.Q."/>
            <person name="Zhou H."/>
            <person name="Devos K.M."/>
            <person name="Bennetzen J.L."/>
            <person name="Unver T."/>
            <person name="Budak H."/>
            <person name="Gulick P.J."/>
            <person name="Galiba G."/>
            <person name="Kalapos B."/>
            <person name="Nelson D.R."/>
            <person name="Li P."/>
            <person name="You F.M."/>
            <person name="Luo M.C."/>
            <person name="Dvorak J."/>
        </authorList>
    </citation>
    <scope>NUCLEOTIDE SEQUENCE [LARGE SCALE GENOMIC DNA]</scope>
    <source>
        <strain evidence="2">cv. AL8/78</strain>
    </source>
</reference>
<protein>
    <submittedName>
        <fullName evidence="2">Uncharacterized protein</fullName>
    </submittedName>
</protein>
<evidence type="ECO:0000313" key="2">
    <source>
        <dbReference type="EnsemblPlants" id="AET6Gv20677200.7"/>
    </source>
</evidence>
<feature type="region of interest" description="Disordered" evidence="1">
    <location>
        <begin position="73"/>
        <end position="93"/>
    </location>
</feature>
<evidence type="ECO:0000256" key="1">
    <source>
        <dbReference type="SAM" id="MobiDB-lite"/>
    </source>
</evidence>
<name>A0A453PB43_AEGTS</name>
<reference evidence="3" key="1">
    <citation type="journal article" date="2014" name="Science">
        <title>Ancient hybridizations among the ancestral genomes of bread wheat.</title>
        <authorList>
            <consortium name="International Wheat Genome Sequencing Consortium,"/>
            <person name="Marcussen T."/>
            <person name="Sandve S.R."/>
            <person name="Heier L."/>
            <person name="Spannagl M."/>
            <person name="Pfeifer M."/>
            <person name="Jakobsen K.S."/>
            <person name="Wulff B.B."/>
            <person name="Steuernagel B."/>
            <person name="Mayer K.F."/>
            <person name="Olsen O.A."/>
        </authorList>
    </citation>
    <scope>NUCLEOTIDE SEQUENCE [LARGE SCALE GENOMIC DNA]</scope>
    <source>
        <strain evidence="3">cv. AL8/78</strain>
    </source>
</reference>
<dbReference type="Proteomes" id="UP000015105">
    <property type="component" value="Chromosome 6D"/>
</dbReference>
<keyword evidence="3" id="KW-1185">Reference proteome</keyword>
<reference evidence="2" key="4">
    <citation type="submission" date="2019-03" db="UniProtKB">
        <authorList>
            <consortium name="EnsemblPlants"/>
        </authorList>
    </citation>
    <scope>IDENTIFICATION</scope>
</reference>
<feature type="region of interest" description="Disordered" evidence="1">
    <location>
        <begin position="28"/>
        <end position="59"/>
    </location>
</feature>
<organism evidence="2 3">
    <name type="scientific">Aegilops tauschii subsp. strangulata</name>
    <name type="common">Goatgrass</name>
    <dbReference type="NCBI Taxonomy" id="200361"/>
    <lineage>
        <taxon>Eukaryota</taxon>
        <taxon>Viridiplantae</taxon>
        <taxon>Streptophyta</taxon>
        <taxon>Embryophyta</taxon>
        <taxon>Tracheophyta</taxon>
        <taxon>Spermatophyta</taxon>
        <taxon>Magnoliopsida</taxon>
        <taxon>Liliopsida</taxon>
        <taxon>Poales</taxon>
        <taxon>Poaceae</taxon>
        <taxon>BOP clade</taxon>
        <taxon>Pooideae</taxon>
        <taxon>Triticodae</taxon>
        <taxon>Triticeae</taxon>
        <taxon>Triticinae</taxon>
        <taxon>Aegilops</taxon>
    </lineage>
</organism>
<feature type="compositionally biased region" description="Low complexity" evidence="1">
    <location>
        <begin position="28"/>
        <end position="57"/>
    </location>
</feature>
<dbReference type="AlphaFoldDB" id="A0A453PB43"/>
<sequence>PKISLLSSLPPGNSPAFLIPRQATASISLPTSLQSPKQSSPPSDFPPISAAPLSPISHQPLRHLPCQTLAGDCCRTDGGRRRRRELEPALPRE</sequence>
<evidence type="ECO:0000313" key="3">
    <source>
        <dbReference type="Proteomes" id="UP000015105"/>
    </source>
</evidence>
<proteinExistence type="predicted"/>
<accession>A0A453PB43</accession>
<reference evidence="2" key="3">
    <citation type="journal article" date="2017" name="Nature">
        <title>Genome sequence of the progenitor of the wheat D genome Aegilops tauschii.</title>
        <authorList>
            <person name="Luo M.C."/>
            <person name="Gu Y.Q."/>
            <person name="Puiu D."/>
            <person name="Wang H."/>
            <person name="Twardziok S.O."/>
            <person name="Deal K.R."/>
            <person name="Huo N."/>
            <person name="Zhu T."/>
            <person name="Wang L."/>
            <person name="Wang Y."/>
            <person name="McGuire P.E."/>
            <person name="Liu S."/>
            <person name="Long H."/>
            <person name="Ramasamy R.K."/>
            <person name="Rodriguez J.C."/>
            <person name="Van S.L."/>
            <person name="Yuan L."/>
            <person name="Wang Z."/>
            <person name="Xia Z."/>
            <person name="Xiao L."/>
            <person name="Anderson O.D."/>
            <person name="Ouyang S."/>
            <person name="Liang Y."/>
            <person name="Zimin A.V."/>
            <person name="Pertea G."/>
            <person name="Qi P."/>
            <person name="Bennetzen J.L."/>
            <person name="Dai X."/>
            <person name="Dawson M.W."/>
            <person name="Muller H.G."/>
            <person name="Kugler K."/>
            <person name="Rivarola-Duarte L."/>
            <person name="Spannagl M."/>
            <person name="Mayer K.F.X."/>
            <person name="Lu F.H."/>
            <person name="Bevan M.W."/>
            <person name="Leroy P."/>
            <person name="Li P."/>
            <person name="You F.M."/>
            <person name="Sun Q."/>
            <person name="Liu Z."/>
            <person name="Lyons E."/>
            <person name="Wicker T."/>
            <person name="Salzberg S.L."/>
            <person name="Devos K.M."/>
            <person name="Dvorak J."/>
        </authorList>
    </citation>
    <scope>NUCLEOTIDE SEQUENCE [LARGE SCALE GENOMIC DNA]</scope>
    <source>
        <strain evidence="2">cv. AL8/78</strain>
    </source>
</reference>
<dbReference type="EnsemblPlants" id="AET6Gv20677200.7">
    <property type="protein sequence ID" value="AET6Gv20677200.7"/>
    <property type="gene ID" value="AET6Gv20677200"/>
</dbReference>
<dbReference type="Gramene" id="AET6Gv20677200.7">
    <property type="protein sequence ID" value="AET6Gv20677200.7"/>
    <property type="gene ID" value="AET6Gv20677200"/>
</dbReference>
<feature type="compositionally biased region" description="Basic and acidic residues" evidence="1">
    <location>
        <begin position="74"/>
        <end position="93"/>
    </location>
</feature>
<reference evidence="3" key="2">
    <citation type="journal article" date="2017" name="Nat. Plants">
        <title>The Aegilops tauschii genome reveals multiple impacts of transposons.</title>
        <authorList>
            <person name="Zhao G."/>
            <person name="Zou C."/>
            <person name="Li K."/>
            <person name="Wang K."/>
            <person name="Li T."/>
            <person name="Gao L."/>
            <person name="Zhang X."/>
            <person name="Wang H."/>
            <person name="Yang Z."/>
            <person name="Liu X."/>
            <person name="Jiang W."/>
            <person name="Mao L."/>
            <person name="Kong X."/>
            <person name="Jiao Y."/>
            <person name="Jia J."/>
        </authorList>
    </citation>
    <scope>NUCLEOTIDE SEQUENCE [LARGE SCALE GENOMIC DNA]</scope>
    <source>
        <strain evidence="3">cv. AL8/78</strain>
    </source>
</reference>